<dbReference type="InterPro" id="IPR004843">
    <property type="entry name" value="Calcineurin-like_PHP"/>
</dbReference>
<keyword evidence="3" id="KW-1185">Reference proteome</keyword>
<dbReference type="SUPFAM" id="SSF56300">
    <property type="entry name" value="Metallo-dependent phosphatases"/>
    <property type="match status" value="1"/>
</dbReference>
<dbReference type="InterPro" id="IPR029052">
    <property type="entry name" value="Metallo-depent_PP-like"/>
</dbReference>
<reference evidence="2 3" key="1">
    <citation type="submission" date="2015-11" db="EMBL/GenBank/DDBJ databases">
        <title>Expanding the genomic diversity of Burkholderia species for the development of highly accurate diagnostics.</title>
        <authorList>
            <person name="Sahl J."/>
            <person name="Keim P."/>
            <person name="Wagner D."/>
        </authorList>
    </citation>
    <scope>NUCLEOTIDE SEQUENCE [LARGE SCALE GENOMIC DNA]</scope>
    <source>
        <strain evidence="2 3">MSMB1808WGS</strain>
    </source>
</reference>
<dbReference type="Proteomes" id="UP000056453">
    <property type="component" value="Unassembled WGS sequence"/>
</dbReference>
<dbReference type="EMBL" id="LPBJ01000047">
    <property type="protein sequence ID" value="KVP97778.1"/>
    <property type="molecule type" value="Genomic_DNA"/>
</dbReference>
<evidence type="ECO:0000313" key="3">
    <source>
        <dbReference type="Proteomes" id="UP000056453"/>
    </source>
</evidence>
<name>A0AAW3MWU3_9BURK</name>
<protein>
    <recommendedName>
        <fullName evidence="1">Calcineurin-like phosphoesterase domain-containing protein</fullName>
    </recommendedName>
</protein>
<gene>
    <name evidence="2" type="ORF">WJ96_04205</name>
</gene>
<evidence type="ECO:0000313" key="2">
    <source>
        <dbReference type="EMBL" id="KVP97778.1"/>
    </source>
</evidence>
<feature type="domain" description="Calcineurin-like phosphoesterase" evidence="1">
    <location>
        <begin position="11"/>
        <end position="193"/>
    </location>
</feature>
<dbReference type="RefSeq" id="WP_059928234.1">
    <property type="nucleotide sequence ID" value="NZ_LPBG01000117.1"/>
</dbReference>
<comment type="caution">
    <text evidence="2">The sequence shown here is derived from an EMBL/GenBank/DDBJ whole genome shotgun (WGS) entry which is preliminary data.</text>
</comment>
<sequence>MSDVIKGFEGFLFIGDSHLVSNRPGRRIDDYSTAILGKLSQSARIAKERRLYPVHLGDLFHRARENSLELLSRTSAVLREFEVPLLLEDGSHDRTESWYTEKDAVSLLASFGLLRLMDKPGKVLTLDINGEHVSLWVTPAGCRVPASIPSEPGTRNIMVTHHDFDFNGKYPGAHELHEIEGCDLMVNGHMHHPTPMVLKGRTACHNPGSISRVSVDLRKHEPVVSVWTPVHHLNLEPVPLTHVKDVFDLTGKEVYAADPRELKAELPKGLRLSSFAAKLRATESLEAGRTDDGSVMVETLDNYFKTFEKSDNLKRYLTGLLSEVIAEREAA</sequence>
<dbReference type="Pfam" id="PF00149">
    <property type="entry name" value="Metallophos"/>
    <property type="match status" value="1"/>
</dbReference>
<proteinExistence type="predicted"/>
<organism evidence="2 3">
    <name type="scientific">Burkholderia ubonensis</name>
    <dbReference type="NCBI Taxonomy" id="101571"/>
    <lineage>
        <taxon>Bacteria</taxon>
        <taxon>Pseudomonadati</taxon>
        <taxon>Pseudomonadota</taxon>
        <taxon>Betaproteobacteria</taxon>
        <taxon>Burkholderiales</taxon>
        <taxon>Burkholderiaceae</taxon>
        <taxon>Burkholderia</taxon>
        <taxon>Burkholderia cepacia complex</taxon>
    </lineage>
</organism>
<dbReference type="Gene3D" id="3.60.21.10">
    <property type="match status" value="1"/>
</dbReference>
<dbReference type="AlphaFoldDB" id="A0AAW3MWU3"/>
<dbReference type="GO" id="GO:0016787">
    <property type="term" value="F:hydrolase activity"/>
    <property type="evidence" value="ECO:0007669"/>
    <property type="project" value="InterPro"/>
</dbReference>
<accession>A0AAW3MWU3</accession>
<evidence type="ECO:0000259" key="1">
    <source>
        <dbReference type="Pfam" id="PF00149"/>
    </source>
</evidence>